<dbReference type="EMBL" id="CAEZWU010000178">
    <property type="protein sequence ID" value="CAB4676119.1"/>
    <property type="molecule type" value="Genomic_DNA"/>
</dbReference>
<dbReference type="AlphaFoldDB" id="A0A6J6MRD2"/>
<name>A0A6J6MRD2_9ZZZZ</name>
<feature type="transmembrane region" description="Helical" evidence="1">
    <location>
        <begin position="31"/>
        <end position="52"/>
    </location>
</feature>
<reference evidence="2" key="1">
    <citation type="submission" date="2020-05" db="EMBL/GenBank/DDBJ databases">
        <authorList>
            <person name="Chiriac C."/>
            <person name="Salcher M."/>
            <person name="Ghai R."/>
            <person name="Kavagutti S V."/>
        </authorList>
    </citation>
    <scope>NUCLEOTIDE SEQUENCE</scope>
</reference>
<keyword evidence="1" id="KW-0472">Membrane</keyword>
<evidence type="ECO:0000256" key="1">
    <source>
        <dbReference type="SAM" id="Phobius"/>
    </source>
</evidence>
<gene>
    <name evidence="2" type="ORF">UFOPK2292_01095</name>
</gene>
<keyword evidence="1" id="KW-0812">Transmembrane</keyword>
<organism evidence="2">
    <name type="scientific">freshwater metagenome</name>
    <dbReference type="NCBI Taxonomy" id="449393"/>
    <lineage>
        <taxon>unclassified sequences</taxon>
        <taxon>metagenomes</taxon>
        <taxon>ecological metagenomes</taxon>
    </lineage>
</organism>
<sequence length="58" mass="6085">MNKYIARRVGSPKADVIADTVAVKSPLLSSLVALGGLIATTDILPMLVVLIINTYSSN</sequence>
<keyword evidence="1" id="KW-1133">Transmembrane helix</keyword>
<evidence type="ECO:0000313" key="2">
    <source>
        <dbReference type="EMBL" id="CAB4676119.1"/>
    </source>
</evidence>
<accession>A0A6J6MRD2</accession>
<proteinExistence type="predicted"/>
<protein>
    <submittedName>
        <fullName evidence="2">Unannotated protein</fullName>
    </submittedName>
</protein>